<sequence length="524" mass="57270">MAWVQSVSRRSLHRARSGLLALRSGLIHRSGEEEYPKKSFVSPVALKRERQQHRGVSSGAYTTDTQEDLAFGAELSRMNPTPSSPSVNLDVPSLIRVPSINSIHRSPATLPASESTSKLSEISGRAVSNSGVNSTLANDHDLDFQFDGAEDLGANMNSEDHFTHITASTGNHLIGQTWGVAISTDEEVKMSAYGLADPQPSMREQQATNLQQQNISDASSDTQISDNQPSSVPISRQCSAEVRFAFPGIYQEALDQWARQNGSPSPSQHIPDLDQHSPNLSQQSLDLSQHSSSPSQNSAKLYEEEGTPCASQGPLECIGHEDDTYSNMSPYHEHDEGLMPLVPPQTLIAHSEETQSFSYTNPLNCISNRNSGQRWSSISERATTQWSSVEDSSSRYTPANTTSRDITSTEMTSIESMSNETWSPIDSEVLFPSPVEDGNGYFLFDGKTNSQYPDRGNEPVKSAQNTTSNCGNTRGSQELTEAISPGILSLRVIPNGIPSAGLEFVEEDTDDEFYPGIVQPRQVW</sequence>
<evidence type="ECO:0000256" key="1">
    <source>
        <dbReference type="SAM" id="MobiDB-lite"/>
    </source>
</evidence>
<reference evidence="2" key="2">
    <citation type="journal article" date="2023" name="IMA Fungus">
        <title>Comparative genomic study of the Penicillium genus elucidates a diverse pangenome and 15 lateral gene transfer events.</title>
        <authorList>
            <person name="Petersen C."/>
            <person name="Sorensen T."/>
            <person name="Nielsen M.R."/>
            <person name="Sondergaard T.E."/>
            <person name="Sorensen J.L."/>
            <person name="Fitzpatrick D.A."/>
            <person name="Frisvad J.C."/>
            <person name="Nielsen K.L."/>
        </authorList>
    </citation>
    <scope>NUCLEOTIDE SEQUENCE</scope>
    <source>
        <strain evidence="2">IBT 3081</strain>
    </source>
</reference>
<name>A0A9W9V8W4_9EURO</name>
<feature type="region of interest" description="Disordered" evidence="1">
    <location>
        <begin position="258"/>
        <end position="339"/>
    </location>
</feature>
<comment type="caution">
    <text evidence="2">The sequence shown here is derived from an EMBL/GenBank/DDBJ whole genome shotgun (WGS) entry which is preliminary data.</text>
</comment>
<feature type="compositionally biased region" description="Low complexity" evidence="1">
    <location>
        <begin position="277"/>
        <end position="298"/>
    </location>
</feature>
<reference evidence="2" key="1">
    <citation type="submission" date="2022-12" db="EMBL/GenBank/DDBJ databases">
        <authorList>
            <person name="Petersen C."/>
        </authorList>
    </citation>
    <scope>NUCLEOTIDE SEQUENCE</scope>
    <source>
        <strain evidence="2">IBT 3081</strain>
    </source>
</reference>
<keyword evidence="3" id="KW-1185">Reference proteome</keyword>
<accession>A0A9W9V8W4</accession>
<dbReference type="GeneID" id="81462142"/>
<proteinExistence type="predicted"/>
<organism evidence="2 3">
    <name type="scientific">Penicillium concentricum</name>
    <dbReference type="NCBI Taxonomy" id="293559"/>
    <lineage>
        <taxon>Eukaryota</taxon>
        <taxon>Fungi</taxon>
        <taxon>Dikarya</taxon>
        <taxon>Ascomycota</taxon>
        <taxon>Pezizomycotina</taxon>
        <taxon>Eurotiomycetes</taxon>
        <taxon>Eurotiomycetidae</taxon>
        <taxon>Eurotiales</taxon>
        <taxon>Aspergillaceae</taxon>
        <taxon>Penicillium</taxon>
    </lineage>
</organism>
<feature type="region of interest" description="Disordered" evidence="1">
    <location>
        <begin position="456"/>
        <end position="475"/>
    </location>
</feature>
<feature type="compositionally biased region" description="Polar residues" evidence="1">
    <location>
        <begin position="258"/>
        <end position="268"/>
    </location>
</feature>
<dbReference type="Proteomes" id="UP001147752">
    <property type="component" value="Unassembled WGS sequence"/>
</dbReference>
<protein>
    <submittedName>
        <fullName evidence="2">Uncharacterized protein</fullName>
    </submittedName>
</protein>
<dbReference type="RefSeq" id="XP_056579209.1">
    <property type="nucleotide sequence ID" value="XM_056722959.1"/>
</dbReference>
<dbReference type="OrthoDB" id="4185962at2759"/>
<evidence type="ECO:0000313" key="2">
    <source>
        <dbReference type="EMBL" id="KAJ5373223.1"/>
    </source>
</evidence>
<dbReference type="AlphaFoldDB" id="A0A9W9V8W4"/>
<gene>
    <name evidence="2" type="ORF">N7517_005229</name>
</gene>
<feature type="compositionally biased region" description="Polar residues" evidence="1">
    <location>
        <begin position="462"/>
        <end position="475"/>
    </location>
</feature>
<dbReference type="EMBL" id="JAPZBT010000002">
    <property type="protein sequence ID" value="KAJ5373223.1"/>
    <property type="molecule type" value="Genomic_DNA"/>
</dbReference>
<feature type="region of interest" description="Disordered" evidence="1">
    <location>
        <begin position="202"/>
        <end position="236"/>
    </location>
</feature>
<evidence type="ECO:0000313" key="3">
    <source>
        <dbReference type="Proteomes" id="UP001147752"/>
    </source>
</evidence>